<name>A0A419EPU5_9BACT</name>
<protein>
    <submittedName>
        <fullName evidence="1">Uncharacterized protein</fullName>
    </submittedName>
</protein>
<evidence type="ECO:0000313" key="1">
    <source>
        <dbReference type="EMBL" id="RJP65022.1"/>
    </source>
</evidence>
<dbReference type="EMBL" id="QZKI01000131">
    <property type="protein sequence ID" value="RJP65022.1"/>
    <property type="molecule type" value="Genomic_DNA"/>
</dbReference>
<organism evidence="1 2">
    <name type="scientific">Candidatus Abyssobacteria bacterium SURF_17</name>
    <dbReference type="NCBI Taxonomy" id="2093361"/>
    <lineage>
        <taxon>Bacteria</taxon>
        <taxon>Pseudomonadati</taxon>
        <taxon>Candidatus Hydrogenedentota</taxon>
        <taxon>Candidatus Abyssobacteria</taxon>
    </lineage>
</organism>
<comment type="caution">
    <text evidence="1">The sequence shown here is derived from an EMBL/GenBank/DDBJ whole genome shotgun (WGS) entry which is preliminary data.</text>
</comment>
<accession>A0A419EPU5</accession>
<dbReference type="InterPro" id="IPR016035">
    <property type="entry name" value="Acyl_Trfase/lysoPLipase"/>
</dbReference>
<sequence length="157" mass="17385">MNDGIYFGFTPYYFAAICSDLNALPISRAVAASAAFPGAFSSVTLKNYAESCDYQPPLWMTEAIERRDTTSCAFHAASHLFTYLDSKKKAYIHLVDGGVSDNLALRAPMKVITARGGLRGTLQDFGLRGIRRVAFIIVNAERQKRFRLMVTRSVDSC</sequence>
<evidence type="ECO:0000313" key="2">
    <source>
        <dbReference type="Proteomes" id="UP000285961"/>
    </source>
</evidence>
<dbReference type="SUPFAM" id="SSF52151">
    <property type="entry name" value="FabD/lysophospholipase-like"/>
    <property type="match status" value="1"/>
</dbReference>
<dbReference type="AlphaFoldDB" id="A0A419EPU5"/>
<dbReference type="Gene3D" id="3.40.1090.10">
    <property type="entry name" value="Cytosolic phospholipase A2 catalytic domain"/>
    <property type="match status" value="1"/>
</dbReference>
<dbReference type="Proteomes" id="UP000285961">
    <property type="component" value="Unassembled WGS sequence"/>
</dbReference>
<proteinExistence type="predicted"/>
<reference evidence="1 2" key="1">
    <citation type="journal article" date="2017" name="ISME J.">
        <title>Energy and carbon metabolisms in a deep terrestrial subsurface fluid microbial community.</title>
        <authorList>
            <person name="Momper L."/>
            <person name="Jungbluth S.P."/>
            <person name="Lee M.D."/>
            <person name="Amend J.P."/>
        </authorList>
    </citation>
    <scope>NUCLEOTIDE SEQUENCE [LARGE SCALE GENOMIC DNA]</scope>
    <source>
        <strain evidence="1">SURF_17</strain>
    </source>
</reference>
<gene>
    <name evidence="1" type="ORF">C4532_18365</name>
</gene>